<evidence type="ECO:0000313" key="11">
    <source>
        <dbReference type="Proteomes" id="UP000693970"/>
    </source>
</evidence>
<feature type="transmembrane region" description="Helical" evidence="8">
    <location>
        <begin position="107"/>
        <end position="131"/>
    </location>
</feature>
<dbReference type="Pfam" id="PF23598">
    <property type="entry name" value="LRR_14"/>
    <property type="match status" value="1"/>
</dbReference>
<dbReference type="OrthoDB" id="48557at2759"/>
<comment type="subcellular location">
    <subcellularLocation>
        <location evidence="1">Cell membrane</location>
    </subcellularLocation>
</comment>
<keyword evidence="4" id="KW-0732">Signal</keyword>
<dbReference type="InterPro" id="IPR001611">
    <property type="entry name" value="Leu-rich_rpt"/>
</dbReference>
<evidence type="ECO:0000256" key="6">
    <source>
        <dbReference type="ARBA" id="ARBA00023136"/>
    </source>
</evidence>
<dbReference type="FunFam" id="3.80.10.10:FF:000299">
    <property type="entry name" value="Piriformospora indica-insensitive protein 2"/>
    <property type="match status" value="1"/>
</dbReference>
<dbReference type="EMBL" id="JAGRRH010000013">
    <property type="protein sequence ID" value="KAG7360509.1"/>
    <property type="molecule type" value="Genomic_DNA"/>
</dbReference>
<dbReference type="InterPro" id="IPR052592">
    <property type="entry name" value="LRR-RLK"/>
</dbReference>
<dbReference type="GO" id="GO:0005886">
    <property type="term" value="C:plasma membrane"/>
    <property type="evidence" value="ECO:0007669"/>
    <property type="project" value="UniProtKB-SubCell"/>
</dbReference>
<keyword evidence="8" id="KW-0812">Transmembrane</keyword>
<dbReference type="Proteomes" id="UP000693970">
    <property type="component" value="Unassembled WGS sequence"/>
</dbReference>
<dbReference type="AlphaFoldDB" id="A0A9K3PXB1"/>
<sequence length="729" mass="80208">MSNPFGNSDVENGNNGDFTIDDDDLDNVNIEGADIHDQLPTPEEYKAKMFGGTAPFAQFSPSKEAAELSEAGSVYGDDRSVAMHDQLPNVDEYKTTSHLQREKGYRAGLYTFLILLLLTIIITGVTVPLVLRSDEQQTSSANANASGNGSSSGGNSGVPGPAPTGPSPPDGGTRYQQAIDYLVAIGVSTRTILEQDTGSPQYKAAFWIAYVDEYQIQIPSGVGGGSDNELPIHTRFTERYALAVFYYSTGGESWKYSMRFLQPIDHCEWYQDFITTSGQILRLGVSECKDVGSGFEEKLVHSLEMPNNGLAGDLPSEIQLLHRLTKLALPFNANLTSEKSLDGVHMLVYLTDLELQYCSLVGRIPDWFGNLRALTNLSLGNNALDGPLPDSFFKLTNLVLLGLDDNGFTGPIEPFGAFTQLDSLYLEDNVFTGELTESLIRSWGKMVELDLSTNKLDGPLPPNLWSITSLQVMDLNGNNFVGPIPEISTLHDNLQFLSLYNNRLDWRIPETINNLKNLAHLDLSINNLELPFPPSMSQLSLLRYLFTGENRFVDHRIPQFLAQLTNLRELSMKESSLTGTIPTFLGNLSRLQVLDLDRNKLEGQIPEELGKLTAIQTLMLNRNNLNGTIPESFSALSALDVLLLDGNDIGSTADVICADDSRKMITHFIADCAGPNPEIVCSCCTLCCSDSNTTCNSFDWRINLDPIWEYGFRRVVYSFSQNVLPPAGG</sequence>
<dbReference type="InterPro" id="IPR055414">
    <property type="entry name" value="LRR_R13L4/SHOC2-like"/>
</dbReference>
<feature type="compositionally biased region" description="Low complexity" evidence="7">
    <location>
        <begin position="140"/>
        <end position="149"/>
    </location>
</feature>
<accession>A0A9K3PXB1</accession>
<feature type="domain" description="Disease resistance R13L4/SHOC-2-like LRR" evidence="9">
    <location>
        <begin position="462"/>
        <end position="599"/>
    </location>
</feature>
<evidence type="ECO:0000256" key="1">
    <source>
        <dbReference type="ARBA" id="ARBA00004236"/>
    </source>
</evidence>
<keyword evidence="5" id="KW-0677">Repeat</keyword>
<proteinExistence type="predicted"/>
<evidence type="ECO:0000256" key="8">
    <source>
        <dbReference type="SAM" id="Phobius"/>
    </source>
</evidence>
<evidence type="ECO:0000256" key="4">
    <source>
        <dbReference type="ARBA" id="ARBA00022729"/>
    </source>
</evidence>
<comment type="caution">
    <text evidence="10">The sequence shown here is derived from an EMBL/GenBank/DDBJ whole genome shotgun (WGS) entry which is preliminary data.</text>
</comment>
<keyword evidence="8" id="KW-1133">Transmembrane helix</keyword>
<evidence type="ECO:0000259" key="9">
    <source>
        <dbReference type="Pfam" id="PF23598"/>
    </source>
</evidence>
<reference evidence="10" key="1">
    <citation type="journal article" date="2021" name="Sci. Rep.">
        <title>Diploid genomic architecture of Nitzschia inconspicua, an elite biomass production diatom.</title>
        <authorList>
            <person name="Oliver A."/>
            <person name="Podell S."/>
            <person name="Pinowska A."/>
            <person name="Traller J.C."/>
            <person name="Smith S.R."/>
            <person name="McClure R."/>
            <person name="Beliaev A."/>
            <person name="Bohutskyi P."/>
            <person name="Hill E.A."/>
            <person name="Rabines A."/>
            <person name="Zheng H."/>
            <person name="Allen L.Z."/>
            <person name="Kuo A."/>
            <person name="Grigoriev I.V."/>
            <person name="Allen A.E."/>
            <person name="Hazlebeck D."/>
            <person name="Allen E.E."/>
        </authorList>
    </citation>
    <scope>NUCLEOTIDE SEQUENCE</scope>
    <source>
        <strain evidence="10">Hildebrandi</strain>
    </source>
</reference>
<feature type="compositionally biased region" description="Pro residues" evidence="7">
    <location>
        <begin position="160"/>
        <end position="169"/>
    </location>
</feature>
<feature type="region of interest" description="Disordered" evidence="7">
    <location>
        <begin position="140"/>
        <end position="173"/>
    </location>
</feature>
<dbReference type="PANTHER" id="PTHR48054:SF82">
    <property type="entry name" value="LRR RECEPTOR-LIKE SERINE_THREONINE-PROTEIN KINASE FLS2"/>
    <property type="match status" value="1"/>
</dbReference>
<evidence type="ECO:0000256" key="7">
    <source>
        <dbReference type="SAM" id="MobiDB-lite"/>
    </source>
</evidence>
<keyword evidence="6 8" id="KW-0472">Membrane</keyword>
<gene>
    <name evidence="10" type="ORF">IV203_035608</name>
</gene>
<dbReference type="Pfam" id="PF13855">
    <property type="entry name" value="LRR_8"/>
    <property type="match status" value="1"/>
</dbReference>
<protein>
    <submittedName>
        <fullName evidence="10">RHS repeat-associated core domain containing protein</fullName>
    </submittedName>
</protein>
<evidence type="ECO:0000256" key="3">
    <source>
        <dbReference type="ARBA" id="ARBA00022614"/>
    </source>
</evidence>
<dbReference type="Pfam" id="PF00560">
    <property type="entry name" value="LRR_1"/>
    <property type="match status" value="1"/>
</dbReference>
<keyword evidence="11" id="KW-1185">Reference proteome</keyword>
<organism evidence="10 11">
    <name type="scientific">Nitzschia inconspicua</name>
    <dbReference type="NCBI Taxonomy" id="303405"/>
    <lineage>
        <taxon>Eukaryota</taxon>
        <taxon>Sar</taxon>
        <taxon>Stramenopiles</taxon>
        <taxon>Ochrophyta</taxon>
        <taxon>Bacillariophyta</taxon>
        <taxon>Bacillariophyceae</taxon>
        <taxon>Bacillariophycidae</taxon>
        <taxon>Bacillariales</taxon>
        <taxon>Bacillariaceae</taxon>
        <taxon>Nitzschia</taxon>
    </lineage>
</organism>
<evidence type="ECO:0000256" key="2">
    <source>
        <dbReference type="ARBA" id="ARBA00022475"/>
    </source>
</evidence>
<dbReference type="PANTHER" id="PTHR48054">
    <property type="entry name" value="RECEPTOR KINASE-LIKE PROTEIN XA21"/>
    <property type="match status" value="1"/>
</dbReference>
<feature type="compositionally biased region" description="Polar residues" evidence="7">
    <location>
        <begin position="1"/>
        <end position="17"/>
    </location>
</feature>
<evidence type="ECO:0000313" key="10">
    <source>
        <dbReference type="EMBL" id="KAG7360509.1"/>
    </source>
</evidence>
<name>A0A9K3PXB1_9STRA</name>
<evidence type="ECO:0000256" key="5">
    <source>
        <dbReference type="ARBA" id="ARBA00022737"/>
    </source>
</evidence>
<keyword evidence="2" id="KW-1003">Cell membrane</keyword>
<feature type="region of interest" description="Disordered" evidence="7">
    <location>
        <begin position="1"/>
        <end position="23"/>
    </location>
</feature>
<keyword evidence="3" id="KW-0433">Leucine-rich repeat</keyword>
<reference evidence="10" key="2">
    <citation type="submission" date="2021-04" db="EMBL/GenBank/DDBJ databases">
        <authorList>
            <person name="Podell S."/>
        </authorList>
    </citation>
    <scope>NUCLEOTIDE SEQUENCE</scope>
    <source>
        <strain evidence="10">Hildebrandi</strain>
    </source>
</reference>